<keyword evidence="2" id="KW-0472">Membrane</keyword>
<feature type="region of interest" description="Disordered" evidence="1">
    <location>
        <begin position="1"/>
        <end position="32"/>
    </location>
</feature>
<dbReference type="OrthoDB" id="3261230at2"/>
<dbReference type="RefSeq" id="WP_130412754.1">
    <property type="nucleotide sequence ID" value="NZ_SGWX01000001.1"/>
</dbReference>
<comment type="caution">
    <text evidence="3">The sequence shown here is derived from an EMBL/GenBank/DDBJ whole genome shotgun (WGS) entry which is preliminary data.</text>
</comment>
<protein>
    <submittedName>
        <fullName evidence="3">Uncharacterized protein</fullName>
    </submittedName>
</protein>
<name>A0A4Q7M163_9MICO</name>
<evidence type="ECO:0000256" key="1">
    <source>
        <dbReference type="SAM" id="MobiDB-lite"/>
    </source>
</evidence>
<accession>A0A4Q7M163</accession>
<keyword evidence="2" id="KW-0812">Transmembrane</keyword>
<sequence length="173" mass="18317">MTSADNPEVAAETEGQSHDETHFGQDDLTPAVSPKRRVPAWLTRETGIAAAAGVALGVVLTLAVPVLASGIGGGGGARLNAAAETCGSPYGISVEDGGRTLTFDMAGEEDLIGASFSDIQCLFDELELPERINDHMAQTTSMDGRQTANWDGFEVQWSYHPDRGLDGMIFFED</sequence>
<keyword evidence="4" id="KW-1185">Reference proteome</keyword>
<feature type="compositionally biased region" description="Basic and acidic residues" evidence="1">
    <location>
        <begin position="15"/>
        <end position="25"/>
    </location>
</feature>
<reference evidence="3 4" key="1">
    <citation type="submission" date="2019-02" db="EMBL/GenBank/DDBJ databases">
        <title>Sequencing the genomes of 1000 actinobacteria strains.</title>
        <authorList>
            <person name="Klenk H.-P."/>
        </authorList>
    </citation>
    <scope>NUCLEOTIDE SEQUENCE [LARGE SCALE GENOMIC DNA]</scope>
    <source>
        <strain evidence="3 4">DSM 16932</strain>
    </source>
</reference>
<dbReference type="EMBL" id="SGWX01000001">
    <property type="protein sequence ID" value="RZS60663.1"/>
    <property type="molecule type" value="Genomic_DNA"/>
</dbReference>
<evidence type="ECO:0000256" key="2">
    <source>
        <dbReference type="SAM" id="Phobius"/>
    </source>
</evidence>
<keyword evidence="2" id="KW-1133">Transmembrane helix</keyword>
<evidence type="ECO:0000313" key="3">
    <source>
        <dbReference type="EMBL" id="RZS60663.1"/>
    </source>
</evidence>
<dbReference type="Proteomes" id="UP000293852">
    <property type="component" value="Unassembled WGS sequence"/>
</dbReference>
<proteinExistence type="predicted"/>
<feature type="transmembrane region" description="Helical" evidence="2">
    <location>
        <begin position="48"/>
        <end position="68"/>
    </location>
</feature>
<evidence type="ECO:0000313" key="4">
    <source>
        <dbReference type="Proteomes" id="UP000293852"/>
    </source>
</evidence>
<organism evidence="3 4">
    <name type="scientific">Xylanimonas ulmi</name>
    <dbReference type="NCBI Taxonomy" id="228973"/>
    <lineage>
        <taxon>Bacteria</taxon>
        <taxon>Bacillati</taxon>
        <taxon>Actinomycetota</taxon>
        <taxon>Actinomycetes</taxon>
        <taxon>Micrococcales</taxon>
        <taxon>Promicromonosporaceae</taxon>
        <taxon>Xylanimonas</taxon>
    </lineage>
</organism>
<dbReference type="AlphaFoldDB" id="A0A4Q7M163"/>
<gene>
    <name evidence="3" type="ORF">EV386_0935</name>
</gene>